<dbReference type="Pfam" id="PF00005">
    <property type="entry name" value="ABC_tran"/>
    <property type="match status" value="1"/>
</dbReference>
<reference evidence="5 6" key="1">
    <citation type="submission" date="2024-01" db="EMBL/GenBank/DDBJ databases">
        <title>Genomic analysis and antimicrobial resistance profiles of Trueperella pyogenes isolated from domestic and wild animals.</title>
        <authorList>
            <person name="Magossi G."/>
            <person name="Gzyl K.E."/>
            <person name="Holman D.B."/>
            <person name="Amat S."/>
        </authorList>
    </citation>
    <scope>NUCLEOTIDE SEQUENCE [LARGE SCALE GENOMIC DNA]</scope>
    <source>
        <strain evidence="5 6">1494</strain>
    </source>
</reference>
<dbReference type="PROSITE" id="PS00211">
    <property type="entry name" value="ABC_TRANSPORTER_1"/>
    <property type="match status" value="1"/>
</dbReference>
<sequence length="235" mass="25283">MTAIRAESSCRSLPVKDASSPQAQASSSLCVRDLTLRRRGLTLVEGLTFALSAGEIMGVAGPSGCGKTTLLRTIAGLHQPSSGQVHIPAGNPTMVFQEPRLLPWRTARENVQLAVVGANHSRSEVRARAEHWLELVGLADAMNLYPAQLSGGMRQRVSLARAMVTSPALLLVDEPLTGIDPRLADALRTTFMEVIARAQLPTVWVSHDSRELDIVSSHRLNLAGPPGTWSLLMNN</sequence>
<dbReference type="InterPro" id="IPR003439">
    <property type="entry name" value="ABC_transporter-like_ATP-bd"/>
</dbReference>
<evidence type="ECO:0000256" key="2">
    <source>
        <dbReference type="ARBA" id="ARBA00022741"/>
    </source>
</evidence>
<evidence type="ECO:0000256" key="3">
    <source>
        <dbReference type="ARBA" id="ARBA00022840"/>
    </source>
</evidence>
<evidence type="ECO:0000256" key="1">
    <source>
        <dbReference type="ARBA" id="ARBA00022448"/>
    </source>
</evidence>
<dbReference type="RefSeq" id="WP_367245935.1">
    <property type="nucleotide sequence ID" value="NZ_JBAGML010000002.1"/>
</dbReference>
<keyword evidence="1" id="KW-0813">Transport</keyword>
<dbReference type="PANTHER" id="PTHR42788:SF13">
    <property type="entry name" value="ALIPHATIC SULFONATES IMPORT ATP-BINDING PROTEIN SSUB"/>
    <property type="match status" value="1"/>
</dbReference>
<protein>
    <submittedName>
        <fullName evidence="5">ATP-binding cassette domain-containing protein</fullName>
    </submittedName>
</protein>
<evidence type="ECO:0000313" key="5">
    <source>
        <dbReference type="EMBL" id="MEW6954351.1"/>
    </source>
</evidence>
<feature type="domain" description="ABC transporter" evidence="4">
    <location>
        <begin position="29"/>
        <end position="234"/>
    </location>
</feature>
<dbReference type="GO" id="GO:0005524">
    <property type="term" value="F:ATP binding"/>
    <property type="evidence" value="ECO:0007669"/>
    <property type="project" value="UniProtKB-KW"/>
</dbReference>
<dbReference type="SMART" id="SM00382">
    <property type="entry name" value="AAA"/>
    <property type="match status" value="1"/>
</dbReference>
<name>A0ABV3NAW6_9ACTO</name>
<dbReference type="InterPro" id="IPR050166">
    <property type="entry name" value="ABC_transporter_ATP-bind"/>
</dbReference>
<dbReference type="SUPFAM" id="SSF52540">
    <property type="entry name" value="P-loop containing nucleoside triphosphate hydrolases"/>
    <property type="match status" value="1"/>
</dbReference>
<dbReference type="Proteomes" id="UP001555100">
    <property type="component" value="Unassembled WGS sequence"/>
</dbReference>
<gene>
    <name evidence="5" type="ORF">V3M73_04865</name>
</gene>
<accession>A0ABV3NAW6</accession>
<proteinExistence type="predicted"/>
<dbReference type="EMBL" id="JBAGNM010000003">
    <property type="protein sequence ID" value="MEW6954351.1"/>
    <property type="molecule type" value="Genomic_DNA"/>
</dbReference>
<keyword evidence="3 5" id="KW-0067">ATP-binding</keyword>
<comment type="caution">
    <text evidence="5">The sequence shown here is derived from an EMBL/GenBank/DDBJ whole genome shotgun (WGS) entry which is preliminary data.</text>
</comment>
<dbReference type="InterPro" id="IPR017871">
    <property type="entry name" value="ABC_transporter-like_CS"/>
</dbReference>
<dbReference type="InterPro" id="IPR003593">
    <property type="entry name" value="AAA+_ATPase"/>
</dbReference>
<keyword evidence="2" id="KW-0547">Nucleotide-binding</keyword>
<organism evidence="5 6">
    <name type="scientific">Trueperella pyogenes</name>
    <dbReference type="NCBI Taxonomy" id="1661"/>
    <lineage>
        <taxon>Bacteria</taxon>
        <taxon>Bacillati</taxon>
        <taxon>Actinomycetota</taxon>
        <taxon>Actinomycetes</taxon>
        <taxon>Actinomycetales</taxon>
        <taxon>Actinomycetaceae</taxon>
        <taxon>Trueperella</taxon>
    </lineage>
</organism>
<dbReference type="PANTHER" id="PTHR42788">
    <property type="entry name" value="TAURINE IMPORT ATP-BINDING PROTEIN-RELATED"/>
    <property type="match status" value="1"/>
</dbReference>
<keyword evidence="6" id="KW-1185">Reference proteome</keyword>
<evidence type="ECO:0000259" key="4">
    <source>
        <dbReference type="PROSITE" id="PS50893"/>
    </source>
</evidence>
<evidence type="ECO:0000313" key="6">
    <source>
        <dbReference type="Proteomes" id="UP001555100"/>
    </source>
</evidence>
<dbReference type="PROSITE" id="PS50893">
    <property type="entry name" value="ABC_TRANSPORTER_2"/>
    <property type="match status" value="1"/>
</dbReference>
<dbReference type="Gene3D" id="3.40.50.300">
    <property type="entry name" value="P-loop containing nucleotide triphosphate hydrolases"/>
    <property type="match status" value="1"/>
</dbReference>
<dbReference type="InterPro" id="IPR027417">
    <property type="entry name" value="P-loop_NTPase"/>
</dbReference>